<sequence length="78" mass="8394">MSIVILACTALAVLVQMGCYFGATWALERRVDRELAPPRRPLPPEVVRVLVEAGVVIPMPPGTFALRVSPPELTKVAG</sequence>
<gene>
    <name evidence="1" type="ORF">IU459_01030</name>
</gene>
<protein>
    <recommendedName>
        <fullName evidence="3">Aminotransferase</fullName>
    </recommendedName>
</protein>
<evidence type="ECO:0000313" key="2">
    <source>
        <dbReference type="Proteomes" id="UP000702209"/>
    </source>
</evidence>
<comment type="caution">
    <text evidence="1">The sequence shown here is derived from an EMBL/GenBank/DDBJ whole genome shotgun (WGS) entry which is preliminary data.</text>
</comment>
<name>A0ABS0CHN5_9NOCA</name>
<organism evidence="1 2">
    <name type="scientific">Nocardia amamiensis</name>
    <dbReference type="NCBI Taxonomy" id="404578"/>
    <lineage>
        <taxon>Bacteria</taxon>
        <taxon>Bacillati</taxon>
        <taxon>Actinomycetota</taxon>
        <taxon>Actinomycetes</taxon>
        <taxon>Mycobacteriales</taxon>
        <taxon>Nocardiaceae</taxon>
        <taxon>Nocardia</taxon>
    </lineage>
</organism>
<accession>A0ABS0CHN5</accession>
<dbReference type="EMBL" id="JADLQX010000001">
    <property type="protein sequence ID" value="MBF6296123.1"/>
    <property type="molecule type" value="Genomic_DNA"/>
</dbReference>
<proteinExistence type="predicted"/>
<dbReference type="RefSeq" id="WP_195127515.1">
    <property type="nucleotide sequence ID" value="NZ_JADLQX010000001.1"/>
</dbReference>
<dbReference type="Proteomes" id="UP000702209">
    <property type="component" value="Unassembled WGS sequence"/>
</dbReference>
<evidence type="ECO:0008006" key="3">
    <source>
        <dbReference type="Google" id="ProtNLM"/>
    </source>
</evidence>
<reference evidence="1 2" key="1">
    <citation type="submission" date="2020-10" db="EMBL/GenBank/DDBJ databases">
        <title>Identification of Nocardia species via Next-generation sequencing and recognition of intraspecies genetic diversity.</title>
        <authorList>
            <person name="Li P."/>
            <person name="Li P."/>
            <person name="Lu B."/>
        </authorList>
    </citation>
    <scope>NUCLEOTIDE SEQUENCE [LARGE SCALE GENOMIC DNA]</scope>
    <source>
        <strain evidence="1 2">BJ06-0157</strain>
    </source>
</reference>
<keyword evidence="2" id="KW-1185">Reference proteome</keyword>
<evidence type="ECO:0000313" key="1">
    <source>
        <dbReference type="EMBL" id="MBF6296123.1"/>
    </source>
</evidence>